<name>A0A0E9RSH2_ANGAN</name>
<organism evidence="2">
    <name type="scientific">Anguilla anguilla</name>
    <name type="common">European freshwater eel</name>
    <name type="synonym">Muraena anguilla</name>
    <dbReference type="NCBI Taxonomy" id="7936"/>
    <lineage>
        <taxon>Eukaryota</taxon>
        <taxon>Metazoa</taxon>
        <taxon>Chordata</taxon>
        <taxon>Craniata</taxon>
        <taxon>Vertebrata</taxon>
        <taxon>Euteleostomi</taxon>
        <taxon>Actinopterygii</taxon>
        <taxon>Neopterygii</taxon>
        <taxon>Teleostei</taxon>
        <taxon>Anguilliformes</taxon>
        <taxon>Anguillidae</taxon>
        <taxon>Anguilla</taxon>
    </lineage>
</organism>
<sequence>MFSMNIIGHTTYFPLLLMHCSYTLFTLQQQTVYWY</sequence>
<dbReference type="EMBL" id="GBXM01077212">
    <property type="protein sequence ID" value="JAH31365.1"/>
    <property type="molecule type" value="Transcribed_RNA"/>
</dbReference>
<protein>
    <submittedName>
        <fullName evidence="2">Uncharacterized protein</fullName>
    </submittedName>
</protein>
<keyword evidence="1" id="KW-0812">Transmembrane</keyword>
<evidence type="ECO:0000256" key="1">
    <source>
        <dbReference type="SAM" id="Phobius"/>
    </source>
</evidence>
<reference evidence="2" key="2">
    <citation type="journal article" date="2015" name="Fish Shellfish Immunol.">
        <title>Early steps in the European eel (Anguilla anguilla)-Vibrio vulnificus interaction in the gills: Role of the RtxA13 toxin.</title>
        <authorList>
            <person name="Callol A."/>
            <person name="Pajuelo D."/>
            <person name="Ebbesson L."/>
            <person name="Teles M."/>
            <person name="MacKenzie S."/>
            <person name="Amaro C."/>
        </authorList>
    </citation>
    <scope>NUCLEOTIDE SEQUENCE</scope>
</reference>
<keyword evidence="1" id="KW-0472">Membrane</keyword>
<keyword evidence="1" id="KW-1133">Transmembrane helix</keyword>
<evidence type="ECO:0000313" key="2">
    <source>
        <dbReference type="EMBL" id="JAH31365.1"/>
    </source>
</evidence>
<accession>A0A0E9RSH2</accession>
<dbReference type="AlphaFoldDB" id="A0A0E9RSH2"/>
<proteinExistence type="predicted"/>
<reference evidence="2" key="1">
    <citation type="submission" date="2014-11" db="EMBL/GenBank/DDBJ databases">
        <authorList>
            <person name="Amaro Gonzalez C."/>
        </authorList>
    </citation>
    <scope>NUCLEOTIDE SEQUENCE</scope>
</reference>
<feature type="transmembrane region" description="Helical" evidence="1">
    <location>
        <begin position="6"/>
        <end position="25"/>
    </location>
</feature>